<feature type="transmembrane region" description="Helical" evidence="2">
    <location>
        <begin position="54"/>
        <end position="77"/>
    </location>
</feature>
<protein>
    <submittedName>
        <fullName evidence="3">Uncharacterized protein</fullName>
    </submittedName>
</protein>
<sequence length="142" mass="14617">MSIMGDSPAPVPPAGGDARSRPPVARGWRWVAALGVLVSAVVHVLLYVDGYDTIAVVGPLFLLNAVAGVVLAVLLVVWRHWLPLVGGIGFGALTLLAFVLSTTVGFYGVSESFAGTNELIAAGSEIVAVVASAAALLRENLR</sequence>
<dbReference type="EMBL" id="BAAAPM010000006">
    <property type="protein sequence ID" value="GAA1733126.1"/>
    <property type="molecule type" value="Genomic_DNA"/>
</dbReference>
<keyword evidence="2" id="KW-1133">Transmembrane helix</keyword>
<evidence type="ECO:0000256" key="1">
    <source>
        <dbReference type="SAM" id="MobiDB-lite"/>
    </source>
</evidence>
<gene>
    <name evidence="3" type="ORF">GCM10009809_30720</name>
</gene>
<feature type="transmembrane region" description="Helical" evidence="2">
    <location>
        <begin position="28"/>
        <end position="48"/>
    </location>
</feature>
<keyword evidence="4" id="KW-1185">Reference proteome</keyword>
<accession>A0ABN2JN13</accession>
<proteinExistence type="predicted"/>
<keyword evidence="2" id="KW-0472">Membrane</keyword>
<evidence type="ECO:0000313" key="3">
    <source>
        <dbReference type="EMBL" id="GAA1733126.1"/>
    </source>
</evidence>
<evidence type="ECO:0000313" key="4">
    <source>
        <dbReference type="Proteomes" id="UP001501138"/>
    </source>
</evidence>
<reference evidence="3 4" key="1">
    <citation type="journal article" date="2019" name="Int. J. Syst. Evol. Microbiol.">
        <title>The Global Catalogue of Microorganisms (GCM) 10K type strain sequencing project: providing services to taxonomists for standard genome sequencing and annotation.</title>
        <authorList>
            <consortium name="The Broad Institute Genomics Platform"/>
            <consortium name="The Broad Institute Genome Sequencing Center for Infectious Disease"/>
            <person name="Wu L."/>
            <person name="Ma J."/>
        </authorList>
    </citation>
    <scope>NUCLEOTIDE SEQUENCE [LARGE SCALE GENOMIC DNA]</scope>
    <source>
        <strain evidence="3 4">JCM 15589</strain>
    </source>
</reference>
<comment type="caution">
    <text evidence="3">The sequence shown here is derived from an EMBL/GenBank/DDBJ whole genome shotgun (WGS) entry which is preliminary data.</text>
</comment>
<organism evidence="3 4">
    <name type="scientific">Isoptericola hypogeus</name>
    <dbReference type="NCBI Taxonomy" id="300179"/>
    <lineage>
        <taxon>Bacteria</taxon>
        <taxon>Bacillati</taxon>
        <taxon>Actinomycetota</taxon>
        <taxon>Actinomycetes</taxon>
        <taxon>Micrococcales</taxon>
        <taxon>Promicromonosporaceae</taxon>
        <taxon>Isoptericola</taxon>
    </lineage>
</organism>
<feature type="transmembrane region" description="Helical" evidence="2">
    <location>
        <begin position="84"/>
        <end position="107"/>
    </location>
</feature>
<evidence type="ECO:0000256" key="2">
    <source>
        <dbReference type="SAM" id="Phobius"/>
    </source>
</evidence>
<name>A0ABN2JN13_9MICO</name>
<feature type="region of interest" description="Disordered" evidence="1">
    <location>
        <begin position="1"/>
        <end position="21"/>
    </location>
</feature>
<dbReference type="Proteomes" id="UP001501138">
    <property type="component" value="Unassembled WGS sequence"/>
</dbReference>
<keyword evidence="2" id="KW-0812">Transmembrane</keyword>